<dbReference type="PANTHER" id="PTHR21089">
    <property type="entry name" value="SHIKIMATE DEHYDROGENASE"/>
    <property type="match status" value="1"/>
</dbReference>
<evidence type="ECO:0000256" key="1">
    <source>
        <dbReference type="ARBA" id="ARBA00004871"/>
    </source>
</evidence>
<evidence type="ECO:0000256" key="2">
    <source>
        <dbReference type="ARBA" id="ARBA00023002"/>
    </source>
</evidence>
<comment type="pathway">
    <text evidence="1">Metabolic intermediate biosynthesis; chorismate biosynthesis; chorismate from D-erythrose 4-phosphate and phosphoenolpyruvate: step 4/7.</text>
</comment>
<name>A0ABM9IXW4_9RALS</name>
<organism evidence="5 6">
    <name type="scientific">Ralstonia condita</name>
    <dbReference type="NCBI Taxonomy" id="3058600"/>
    <lineage>
        <taxon>Bacteria</taxon>
        <taxon>Pseudomonadati</taxon>
        <taxon>Pseudomonadota</taxon>
        <taxon>Betaproteobacteria</taxon>
        <taxon>Burkholderiales</taxon>
        <taxon>Burkholderiaceae</taxon>
        <taxon>Ralstonia</taxon>
    </lineage>
</organism>
<sequence length="295" mass="31554">MPASGPEHWPPDPRVSRIMISGKTTLIAHIGYPTETFKSPMIYNPWFEQKGIDAVVVPMGVKAEDYTQSFQSIVRFTNLRGALITMPHKVATVDLVDEVTPAVRIAGACNAVLKRADGSLLGDQFDGAGFVRGVLRKGRQLAGSRVLLSGAGGVGSAIAASLAAADVAELSLYDTRAQSAEALAQRLREHYPALMVRTGSNDPDGFDVVVNATPMGMKDDDPLPFDVARIAPGCFVGEVVMKSEYTPLLRAALDKGCAVQVGTDMLFEMIPAYLEFFGFGTATADELRRTAAIAY</sequence>
<accession>A0ABM9IXW4</accession>
<dbReference type="Pfam" id="PF08501">
    <property type="entry name" value="Shikimate_dh_N"/>
    <property type="match status" value="1"/>
</dbReference>
<evidence type="ECO:0000259" key="4">
    <source>
        <dbReference type="Pfam" id="PF08501"/>
    </source>
</evidence>
<evidence type="ECO:0000256" key="3">
    <source>
        <dbReference type="ARBA" id="ARBA00023141"/>
    </source>
</evidence>
<comment type="caution">
    <text evidence="5">The sequence shown here is derived from an EMBL/GenBank/DDBJ whole genome shotgun (WGS) entry which is preliminary data.</text>
</comment>
<dbReference type="SUPFAM" id="SSF53223">
    <property type="entry name" value="Aminoacid dehydrogenase-like, N-terminal domain"/>
    <property type="match status" value="1"/>
</dbReference>
<dbReference type="Gene3D" id="3.40.50.10860">
    <property type="entry name" value="Leucine Dehydrogenase, chain A, domain 1"/>
    <property type="match status" value="1"/>
</dbReference>
<proteinExistence type="predicted"/>
<dbReference type="PANTHER" id="PTHR21089:SF1">
    <property type="entry name" value="BIFUNCTIONAL 3-DEHYDROQUINATE DEHYDRATASE_SHIKIMATE DEHYDROGENASE, CHLOROPLASTIC"/>
    <property type="match status" value="1"/>
</dbReference>
<keyword evidence="2 5" id="KW-0560">Oxidoreductase</keyword>
<dbReference type="SUPFAM" id="SSF51735">
    <property type="entry name" value="NAD(P)-binding Rossmann-fold domains"/>
    <property type="match status" value="1"/>
</dbReference>
<dbReference type="EC" id="1.1.1.282" evidence="5"/>
<dbReference type="EMBL" id="CATYWO010000001">
    <property type="protein sequence ID" value="CAJ0775912.1"/>
    <property type="molecule type" value="Genomic_DNA"/>
</dbReference>
<dbReference type="InterPro" id="IPR046346">
    <property type="entry name" value="Aminoacid_DH-like_N_sf"/>
</dbReference>
<gene>
    <name evidence="5" type="primary">ydiB</name>
    <name evidence="5" type="ORF">LMG7141_00427</name>
</gene>
<evidence type="ECO:0000313" key="5">
    <source>
        <dbReference type="EMBL" id="CAJ0775912.1"/>
    </source>
</evidence>
<evidence type="ECO:0000313" key="6">
    <source>
        <dbReference type="Proteomes" id="UP001189616"/>
    </source>
</evidence>
<keyword evidence="3" id="KW-0028">Amino-acid biosynthesis</keyword>
<reference evidence="5 6" key="1">
    <citation type="submission" date="2023-07" db="EMBL/GenBank/DDBJ databases">
        <authorList>
            <person name="Peeters C."/>
        </authorList>
    </citation>
    <scope>NUCLEOTIDE SEQUENCE [LARGE SCALE GENOMIC DNA]</scope>
    <source>
        <strain evidence="5 6">LMG 7141</strain>
    </source>
</reference>
<keyword evidence="3" id="KW-0057">Aromatic amino acid biosynthesis</keyword>
<protein>
    <submittedName>
        <fullName evidence="5">Quinate/shikimate dehydrogenase</fullName>
        <ecNumber evidence="5">1.1.1.282</ecNumber>
    </submittedName>
</protein>
<dbReference type="CDD" id="cd01065">
    <property type="entry name" value="NAD_bind_Shikimate_DH"/>
    <property type="match status" value="1"/>
</dbReference>
<keyword evidence="6" id="KW-1185">Reference proteome</keyword>
<dbReference type="GO" id="GO:0016491">
    <property type="term" value="F:oxidoreductase activity"/>
    <property type="evidence" value="ECO:0007669"/>
    <property type="project" value="UniProtKB-KW"/>
</dbReference>
<dbReference type="Proteomes" id="UP001189616">
    <property type="component" value="Unassembled WGS sequence"/>
</dbReference>
<dbReference type="InterPro" id="IPR036291">
    <property type="entry name" value="NAD(P)-bd_dom_sf"/>
</dbReference>
<dbReference type="InterPro" id="IPR022893">
    <property type="entry name" value="Shikimate_DH_fam"/>
</dbReference>
<feature type="domain" description="Shikimate dehydrogenase substrate binding N-terminal" evidence="4">
    <location>
        <begin position="30"/>
        <end position="112"/>
    </location>
</feature>
<dbReference type="InterPro" id="IPR013708">
    <property type="entry name" value="Shikimate_DH-bd_N"/>
</dbReference>
<dbReference type="Gene3D" id="3.40.50.720">
    <property type="entry name" value="NAD(P)-binding Rossmann-like Domain"/>
    <property type="match status" value="1"/>
</dbReference>